<dbReference type="InterPro" id="IPR007627">
    <property type="entry name" value="RNA_pol_sigma70_r2"/>
</dbReference>
<feature type="transmembrane region" description="Helical" evidence="7">
    <location>
        <begin position="288"/>
        <end position="307"/>
    </location>
</feature>
<accession>A0A4R6KLL8</accession>
<dbReference type="EMBL" id="SNWQ01000002">
    <property type="protein sequence ID" value="TDO52263.1"/>
    <property type="molecule type" value="Genomic_DNA"/>
</dbReference>
<dbReference type="InterPro" id="IPR041916">
    <property type="entry name" value="Anti_sigma_zinc_sf"/>
</dbReference>
<feature type="domain" description="Putative zinc-finger" evidence="9">
    <location>
        <begin position="194"/>
        <end position="227"/>
    </location>
</feature>
<dbReference type="Gene3D" id="1.10.1740.10">
    <property type="match status" value="1"/>
</dbReference>
<dbReference type="InterPro" id="IPR013325">
    <property type="entry name" value="RNA_pol_sigma_r2"/>
</dbReference>
<dbReference type="Proteomes" id="UP000295388">
    <property type="component" value="Unassembled WGS sequence"/>
</dbReference>
<evidence type="ECO:0000256" key="1">
    <source>
        <dbReference type="ARBA" id="ARBA00010641"/>
    </source>
</evidence>
<dbReference type="PANTHER" id="PTHR43133:SF8">
    <property type="entry name" value="RNA POLYMERASE SIGMA FACTOR HI_1459-RELATED"/>
    <property type="match status" value="1"/>
</dbReference>
<feature type="compositionally biased region" description="Pro residues" evidence="6">
    <location>
        <begin position="327"/>
        <end position="351"/>
    </location>
</feature>
<comment type="caution">
    <text evidence="10">The sequence shown here is derived from an EMBL/GenBank/DDBJ whole genome shotgun (WGS) entry which is preliminary data.</text>
</comment>
<evidence type="ECO:0000259" key="9">
    <source>
        <dbReference type="Pfam" id="PF13490"/>
    </source>
</evidence>
<keyword evidence="7" id="KW-0812">Transmembrane</keyword>
<dbReference type="PRINTS" id="PR01217">
    <property type="entry name" value="PRICHEXTENSN"/>
</dbReference>
<keyword evidence="2" id="KW-0805">Transcription regulation</keyword>
<gene>
    <name evidence="10" type="ORF">EV643_102100</name>
</gene>
<dbReference type="Gene3D" id="1.10.10.10">
    <property type="entry name" value="Winged helix-like DNA-binding domain superfamily/Winged helix DNA-binding domain"/>
    <property type="match status" value="1"/>
</dbReference>
<feature type="compositionally biased region" description="Pro residues" evidence="6">
    <location>
        <begin position="378"/>
        <end position="393"/>
    </location>
</feature>
<comment type="similarity">
    <text evidence="1">Belongs to the sigma-70 factor family. ECF subfamily.</text>
</comment>
<feature type="region of interest" description="Disordered" evidence="6">
    <location>
        <begin position="313"/>
        <end position="396"/>
    </location>
</feature>
<keyword evidence="7" id="KW-1133">Transmembrane helix</keyword>
<keyword evidence="7" id="KW-0472">Membrane</keyword>
<keyword evidence="4" id="KW-0238">DNA-binding</keyword>
<evidence type="ECO:0000256" key="4">
    <source>
        <dbReference type="ARBA" id="ARBA00023125"/>
    </source>
</evidence>
<protein>
    <submittedName>
        <fullName evidence="10">RNA polymerase sigma factor (Sigma-70 family)</fullName>
    </submittedName>
</protein>
<evidence type="ECO:0000256" key="5">
    <source>
        <dbReference type="ARBA" id="ARBA00023163"/>
    </source>
</evidence>
<feature type="transmembrane region" description="Helical" evidence="7">
    <location>
        <begin position="255"/>
        <end position="276"/>
    </location>
</feature>
<dbReference type="Gene3D" id="1.10.10.1320">
    <property type="entry name" value="Anti-sigma factor, zinc-finger domain"/>
    <property type="match status" value="1"/>
</dbReference>
<evidence type="ECO:0000313" key="11">
    <source>
        <dbReference type="Proteomes" id="UP000295388"/>
    </source>
</evidence>
<proteinExistence type="inferred from homology"/>
<dbReference type="SUPFAM" id="SSF88659">
    <property type="entry name" value="Sigma3 and sigma4 domains of RNA polymerase sigma factors"/>
    <property type="match status" value="1"/>
</dbReference>
<dbReference type="SUPFAM" id="SSF88946">
    <property type="entry name" value="Sigma2 domain of RNA polymerase sigma factors"/>
    <property type="match status" value="1"/>
</dbReference>
<dbReference type="NCBIfam" id="TIGR02937">
    <property type="entry name" value="sigma70-ECF"/>
    <property type="match status" value="1"/>
</dbReference>
<dbReference type="InterPro" id="IPR014284">
    <property type="entry name" value="RNA_pol_sigma-70_dom"/>
</dbReference>
<dbReference type="PANTHER" id="PTHR43133">
    <property type="entry name" value="RNA POLYMERASE ECF-TYPE SIGMA FACTO"/>
    <property type="match status" value="1"/>
</dbReference>
<reference evidence="10 11" key="1">
    <citation type="submission" date="2019-03" db="EMBL/GenBank/DDBJ databases">
        <title>Genomic Encyclopedia of Type Strains, Phase III (KMG-III): the genomes of soil and plant-associated and newly described type strains.</title>
        <authorList>
            <person name="Whitman W."/>
        </authorList>
    </citation>
    <scope>NUCLEOTIDE SEQUENCE [LARGE SCALE GENOMIC DNA]</scope>
    <source>
        <strain evidence="10 11">VKM Ac-2527</strain>
    </source>
</reference>
<dbReference type="AlphaFoldDB" id="A0A4R6KLL8"/>
<keyword evidence="3" id="KW-0731">Sigma factor</keyword>
<organism evidence="10 11">
    <name type="scientific">Kribbella caucasensis</name>
    <dbReference type="NCBI Taxonomy" id="2512215"/>
    <lineage>
        <taxon>Bacteria</taxon>
        <taxon>Bacillati</taxon>
        <taxon>Actinomycetota</taxon>
        <taxon>Actinomycetes</taxon>
        <taxon>Propionibacteriales</taxon>
        <taxon>Kribbellaceae</taxon>
        <taxon>Kribbella</taxon>
    </lineage>
</organism>
<evidence type="ECO:0000256" key="3">
    <source>
        <dbReference type="ARBA" id="ARBA00023082"/>
    </source>
</evidence>
<keyword evidence="5" id="KW-0804">Transcription</keyword>
<evidence type="ECO:0000313" key="10">
    <source>
        <dbReference type="EMBL" id="TDO52263.1"/>
    </source>
</evidence>
<dbReference type="InterPro" id="IPR027383">
    <property type="entry name" value="Znf_put"/>
</dbReference>
<dbReference type="InterPro" id="IPR013324">
    <property type="entry name" value="RNA_pol_sigma_r3/r4-like"/>
</dbReference>
<evidence type="ECO:0000256" key="2">
    <source>
        <dbReference type="ARBA" id="ARBA00023015"/>
    </source>
</evidence>
<evidence type="ECO:0000256" key="6">
    <source>
        <dbReference type="SAM" id="MobiDB-lite"/>
    </source>
</evidence>
<feature type="region of interest" description="Disordered" evidence="6">
    <location>
        <begin position="744"/>
        <end position="764"/>
    </location>
</feature>
<dbReference type="InterPro" id="IPR039425">
    <property type="entry name" value="RNA_pol_sigma-70-like"/>
</dbReference>
<evidence type="ECO:0000259" key="8">
    <source>
        <dbReference type="Pfam" id="PF04542"/>
    </source>
</evidence>
<name>A0A4R6KLL8_9ACTN</name>
<feature type="domain" description="RNA polymerase sigma-70 region 2" evidence="8">
    <location>
        <begin position="30"/>
        <end position="96"/>
    </location>
</feature>
<sequence>MEPVPVEGRPSDAELIARVRSGDLEAYGELFARHHHAAERMARQLVPANDADDLAGDAFAKVLDALRAGGGPDVSFRAYLLTTVRRVHVDRIRSGRKVTATDDIAAYEREPESFDDPTVTGFESGAAAKAFASLPERWQAVLWHTEVEGEKPAAIAPLLGLTANGVSALAYRAREGLRQAYLQQHLADVAGDRCRWTTERLGAYVRGGLTKRENRNVREHLDDCAKCTAVYLELVEVNSALPALLAPALLGTAGLGYLAAASGAKVGLVGFFVTGWKKATENSTRTAVGAGAVVVVAVAAIMAALALTGNDSPPAAISNPPSQQPTQQPPPNPPTVNPPSVKPPSTQPKPSPTESTQPPQPTPTEPAPTTAPTSQPTTPTPTPTPRPTKPVPTTPILDEGLLTISAPRGGGSVPIGWGSIAWAPALEASAAAGDQWLISIKVPANNTKPVNIGIKYGAALRWPLSGDPAGWKCVRAADGKSGTCTATNPRAPQAMPVTFASPTGGSAADRTFTVSATSGRLYDDDSATIEAPPRMDENLLKISVRKPDPDVHLRTLTVAPGDRSSVTLKITYGASLEWPIAANPAGWKCSRANQTCTATNPARPAPLAADFAIPDGGSASARTYQVVATAGLLNDTDQETLRGIQFDESLLRINLPDPGHDPNPFLYNRFLALSGATGRPVTLELSWGKHLSLVSANDPGWTCSRSTDIRRATCTTTNYKTRLNTEWAAWPGSGTANQLTVTATTPGRHDTDTVQIPPATPPHR</sequence>
<dbReference type="GO" id="GO:0006352">
    <property type="term" value="P:DNA-templated transcription initiation"/>
    <property type="evidence" value="ECO:0007669"/>
    <property type="project" value="InterPro"/>
</dbReference>
<dbReference type="Pfam" id="PF13490">
    <property type="entry name" value="zf-HC2"/>
    <property type="match status" value="1"/>
</dbReference>
<dbReference type="GO" id="GO:0016987">
    <property type="term" value="F:sigma factor activity"/>
    <property type="evidence" value="ECO:0007669"/>
    <property type="project" value="UniProtKB-KW"/>
</dbReference>
<dbReference type="GO" id="GO:0003677">
    <property type="term" value="F:DNA binding"/>
    <property type="evidence" value="ECO:0007669"/>
    <property type="project" value="UniProtKB-KW"/>
</dbReference>
<dbReference type="RefSeq" id="WP_166665322.1">
    <property type="nucleotide sequence ID" value="NZ_SNWQ01000002.1"/>
</dbReference>
<feature type="compositionally biased region" description="Low complexity" evidence="6">
    <location>
        <begin position="367"/>
        <end position="377"/>
    </location>
</feature>
<dbReference type="InterPro" id="IPR036388">
    <property type="entry name" value="WH-like_DNA-bd_sf"/>
</dbReference>
<keyword evidence="11" id="KW-1185">Reference proteome</keyword>
<dbReference type="Pfam" id="PF04542">
    <property type="entry name" value="Sigma70_r2"/>
    <property type="match status" value="1"/>
</dbReference>
<evidence type="ECO:0000256" key="7">
    <source>
        <dbReference type="SAM" id="Phobius"/>
    </source>
</evidence>